<evidence type="ECO:0000313" key="1">
    <source>
        <dbReference type="EMBL" id="KAF6230156.1"/>
    </source>
</evidence>
<dbReference type="Gene3D" id="3.30.560.10">
    <property type="entry name" value="Glucose Oxidase, domain 3"/>
    <property type="match status" value="1"/>
</dbReference>
<name>A0A8H6FKE5_9LECA</name>
<dbReference type="SUPFAM" id="SSF54373">
    <property type="entry name" value="FAD-linked reductases, C-terminal domain"/>
    <property type="match status" value="1"/>
</dbReference>
<comment type="caution">
    <text evidence="1">The sequence shown here is derived from an EMBL/GenBank/DDBJ whole genome shotgun (WGS) entry which is preliminary data.</text>
</comment>
<protein>
    <submittedName>
        <fullName evidence="1">Uncharacterized protein</fullName>
    </submittedName>
</protein>
<proteinExistence type="predicted"/>
<reference evidence="1 2" key="1">
    <citation type="journal article" date="2020" name="Genomics">
        <title>Complete, high-quality genomes from long-read metagenomic sequencing of two wolf lichen thalli reveals enigmatic genome architecture.</title>
        <authorList>
            <person name="McKenzie S.K."/>
            <person name="Walston R.F."/>
            <person name="Allen J.L."/>
        </authorList>
    </citation>
    <scope>NUCLEOTIDE SEQUENCE [LARGE SCALE GENOMIC DNA]</scope>
    <source>
        <strain evidence="1">WasteWater1</strain>
    </source>
</reference>
<gene>
    <name evidence="1" type="ORF">HO133_004495</name>
</gene>
<dbReference type="Proteomes" id="UP000593566">
    <property type="component" value="Unassembled WGS sequence"/>
</dbReference>
<organism evidence="1 2">
    <name type="scientific">Letharia lupina</name>
    <dbReference type="NCBI Taxonomy" id="560253"/>
    <lineage>
        <taxon>Eukaryota</taxon>
        <taxon>Fungi</taxon>
        <taxon>Dikarya</taxon>
        <taxon>Ascomycota</taxon>
        <taxon>Pezizomycotina</taxon>
        <taxon>Lecanoromycetes</taxon>
        <taxon>OSLEUM clade</taxon>
        <taxon>Lecanoromycetidae</taxon>
        <taxon>Lecanorales</taxon>
        <taxon>Lecanorineae</taxon>
        <taxon>Parmeliaceae</taxon>
        <taxon>Letharia</taxon>
    </lineage>
</organism>
<dbReference type="RefSeq" id="XP_037157413.1">
    <property type="nucleotide sequence ID" value="XM_037295412.1"/>
</dbReference>
<keyword evidence="2" id="KW-1185">Reference proteome</keyword>
<dbReference type="EMBL" id="JACCJB010000002">
    <property type="protein sequence ID" value="KAF6230156.1"/>
    <property type="molecule type" value="Genomic_DNA"/>
</dbReference>
<evidence type="ECO:0000313" key="2">
    <source>
        <dbReference type="Proteomes" id="UP000593566"/>
    </source>
</evidence>
<dbReference type="AlphaFoldDB" id="A0A8H6FKE5"/>
<sequence length="209" mass="22561">MPVFEDSPSISKNLNNHLCLGLVTTQKPGSGHRISYIDSPEALGEARKEWMIDRSGPLSGYYLPQTNAYFQSESIVGSQELRELDITIQMALQADTKPSYETISPAAVVFTSTQGAGGSAGVKLESSDPTKLPKINPTLLSPPFDRGVALESVRETLEFLDKALLAKDQVHLATGPTGHNDGDISVPCLSFICIFSSHSGMRRQSGNPR</sequence>
<dbReference type="GeneID" id="59332903"/>
<accession>A0A8H6FKE5</accession>